<feature type="transmembrane region" description="Helical" evidence="5">
    <location>
        <begin position="363"/>
        <end position="386"/>
    </location>
</feature>
<dbReference type="Proteomes" id="UP000295578">
    <property type="component" value="Unassembled WGS sequence"/>
</dbReference>
<feature type="transmembrane region" description="Helical" evidence="5">
    <location>
        <begin position="533"/>
        <end position="554"/>
    </location>
</feature>
<keyword evidence="5" id="KW-0812">Transmembrane</keyword>
<name>A0A4R5A467_9ACTN</name>
<dbReference type="InterPro" id="IPR003593">
    <property type="entry name" value="AAA+_ATPase"/>
</dbReference>
<dbReference type="Pfam" id="PF00005">
    <property type="entry name" value="ABC_tran"/>
    <property type="match status" value="1"/>
</dbReference>
<comment type="caution">
    <text evidence="7">The sequence shown here is derived from an EMBL/GenBank/DDBJ whole genome shotgun (WGS) entry which is preliminary data.</text>
</comment>
<dbReference type="InterPro" id="IPR027417">
    <property type="entry name" value="P-loop_NTPase"/>
</dbReference>
<comment type="similarity">
    <text evidence="1">Belongs to the ABC transporter superfamily.</text>
</comment>
<dbReference type="GO" id="GO:0005524">
    <property type="term" value="F:ATP binding"/>
    <property type="evidence" value="ECO:0007669"/>
    <property type="project" value="UniProtKB-KW"/>
</dbReference>
<gene>
    <name evidence="7" type="ORF">E1293_39340</name>
</gene>
<evidence type="ECO:0000256" key="3">
    <source>
        <dbReference type="ARBA" id="ARBA00022741"/>
    </source>
</evidence>
<sequence>MIEAENLTKRYGDKTAVDDLSFTVEPGRVTGFLGPNGAGKSTTMRLLLGLDRPDRGDARIQGRHYRDLNAPMRVVGALLEARAVHTGRSAYNHLLCLAQTQGIGKKRVEEVIDLVGLTGPARKRAGGFSLGMGQRLGIAAALLGDPSVLILDEPVNGLDPEGIMWIRTLMQRLAAEGRTVFVSSHLMNEMAVTAEHLIVIGRGRLIADCSTEEFIERSTEKTVTVRSPDAARLTDAVTAEGGKVVPGDDGQLTVTHMEAPRVGELAAAGGIVLHELTPSRGSLESAFMELTRDSVEYGAAGFGRLLLAEWTKIRTVRSTLWSLILLILLDLGFTALLTGLTIGQWDNANASDRASIAADPVSFILGSGFFLSQLTVCVLGVLVIGSEYSTGMIRASLLAVPRRLPMLWAKALVFGLVILVLGVAVSFGSFFIGAAIVGDKAPVSLGDAGVLRAVIGGGLYLAMLGLFALAIGAIVRHTAGGITGVIGFVLVLAPLTALLPGSIGDHVHAYLPSEAGTLIAKAHQGPDDLLTPWQGYGVFALWTVVLLAIAAFLLKRRDA</sequence>
<organism evidence="7 8">
    <name type="scientific">Actinomadura darangshiensis</name>
    <dbReference type="NCBI Taxonomy" id="705336"/>
    <lineage>
        <taxon>Bacteria</taxon>
        <taxon>Bacillati</taxon>
        <taxon>Actinomycetota</taxon>
        <taxon>Actinomycetes</taxon>
        <taxon>Streptosporangiales</taxon>
        <taxon>Thermomonosporaceae</taxon>
        <taxon>Actinomadura</taxon>
    </lineage>
</organism>
<evidence type="ECO:0000256" key="2">
    <source>
        <dbReference type="ARBA" id="ARBA00022448"/>
    </source>
</evidence>
<evidence type="ECO:0000313" key="7">
    <source>
        <dbReference type="EMBL" id="TDD66305.1"/>
    </source>
</evidence>
<dbReference type="RefSeq" id="WP_132203968.1">
    <property type="nucleotide sequence ID" value="NZ_SMKY01000313.1"/>
</dbReference>
<dbReference type="SUPFAM" id="SSF52540">
    <property type="entry name" value="P-loop containing nucleoside triphosphate hydrolases"/>
    <property type="match status" value="1"/>
</dbReference>
<dbReference type="OrthoDB" id="3217132at2"/>
<dbReference type="EMBL" id="SMKY01000313">
    <property type="protein sequence ID" value="TDD66305.1"/>
    <property type="molecule type" value="Genomic_DNA"/>
</dbReference>
<keyword evidence="5" id="KW-0472">Membrane</keyword>
<feature type="transmembrane region" description="Helical" evidence="5">
    <location>
        <begin position="449"/>
        <end position="475"/>
    </location>
</feature>
<keyword evidence="3" id="KW-0547">Nucleotide-binding</keyword>
<keyword evidence="8" id="KW-1185">Reference proteome</keyword>
<dbReference type="SMART" id="SM00382">
    <property type="entry name" value="AAA"/>
    <property type="match status" value="1"/>
</dbReference>
<dbReference type="PROSITE" id="PS50893">
    <property type="entry name" value="ABC_TRANSPORTER_2"/>
    <property type="match status" value="1"/>
</dbReference>
<evidence type="ECO:0000259" key="6">
    <source>
        <dbReference type="PROSITE" id="PS50893"/>
    </source>
</evidence>
<dbReference type="PANTHER" id="PTHR43335:SF4">
    <property type="entry name" value="ABC TRANSPORTER, ATP-BINDING PROTEIN"/>
    <property type="match status" value="1"/>
</dbReference>
<reference evidence="7 8" key="1">
    <citation type="submission" date="2019-03" db="EMBL/GenBank/DDBJ databases">
        <title>Draft genome sequences of novel Actinobacteria.</title>
        <authorList>
            <person name="Sahin N."/>
            <person name="Ay H."/>
            <person name="Saygin H."/>
        </authorList>
    </citation>
    <scope>NUCLEOTIDE SEQUENCE [LARGE SCALE GENOMIC DNA]</scope>
    <source>
        <strain evidence="7 8">DSM 45941</strain>
    </source>
</reference>
<protein>
    <submittedName>
        <fullName evidence="7">ATP-binding cassette domain-containing protein</fullName>
    </submittedName>
</protein>
<feature type="transmembrane region" description="Helical" evidence="5">
    <location>
        <begin position="320"/>
        <end position="343"/>
    </location>
</feature>
<evidence type="ECO:0000256" key="5">
    <source>
        <dbReference type="SAM" id="Phobius"/>
    </source>
</evidence>
<evidence type="ECO:0000256" key="4">
    <source>
        <dbReference type="ARBA" id="ARBA00022840"/>
    </source>
</evidence>
<dbReference type="AlphaFoldDB" id="A0A4R5A467"/>
<evidence type="ECO:0000313" key="8">
    <source>
        <dbReference type="Proteomes" id="UP000295578"/>
    </source>
</evidence>
<proteinExistence type="inferred from homology"/>
<feature type="domain" description="ABC transporter" evidence="6">
    <location>
        <begin position="2"/>
        <end position="227"/>
    </location>
</feature>
<evidence type="ECO:0000256" key="1">
    <source>
        <dbReference type="ARBA" id="ARBA00005417"/>
    </source>
</evidence>
<dbReference type="Gene3D" id="3.40.50.300">
    <property type="entry name" value="P-loop containing nucleotide triphosphate hydrolases"/>
    <property type="match status" value="1"/>
</dbReference>
<feature type="transmembrane region" description="Helical" evidence="5">
    <location>
        <begin position="482"/>
        <end position="503"/>
    </location>
</feature>
<keyword evidence="2" id="KW-0813">Transport</keyword>
<dbReference type="PANTHER" id="PTHR43335">
    <property type="entry name" value="ABC TRANSPORTER, ATP-BINDING PROTEIN"/>
    <property type="match status" value="1"/>
</dbReference>
<dbReference type="GO" id="GO:0016887">
    <property type="term" value="F:ATP hydrolysis activity"/>
    <property type="evidence" value="ECO:0007669"/>
    <property type="project" value="InterPro"/>
</dbReference>
<accession>A0A4R5A467</accession>
<feature type="transmembrane region" description="Helical" evidence="5">
    <location>
        <begin position="407"/>
        <end position="437"/>
    </location>
</feature>
<keyword evidence="4 7" id="KW-0067">ATP-binding</keyword>
<dbReference type="InterPro" id="IPR003439">
    <property type="entry name" value="ABC_transporter-like_ATP-bd"/>
</dbReference>
<keyword evidence="5" id="KW-1133">Transmembrane helix</keyword>